<feature type="region of interest" description="Disordered" evidence="1">
    <location>
        <begin position="1"/>
        <end position="45"/>
    </location>
</feature>
<sequence>MSSSSEVVHRMTDESSARLRSKCGRMSRRPHQPKRRIEAKRHHGTARISHRLLVFDRPSNLFFMHFYRKLKSPQQRNHAAIMQAKH</sequence>
<dbReference type="EMBL" id="CAAALY010003835">
    <property type="protein sequence ID" value="VEL08386.1"/>
    <property type="molecule type" value="Genomic_DNA"/>
</dbReference>
<protein>
    <submittedName>
        <fullName evidence="2">Uncharacterized protein</fullName>
    </submittedName>
</protein>
<keyword evidence="3" id="KW-1185">Reference proteome</keyword>
<name>A0A3S5CBW8_9PLAT</name>
<feature type="compositionally biased region" description="Basic and acidic residues" evidence="1">
    <location>
        <begin position="7"/>
        <end position="17"/>
    </location>
</feature>
<dbReference type="Proteomes" id="UP000784294">
    <property type="component" value="Unassembled WGS sequence"/>
</dbReference>
<reference evidence="2" key="1">
    <citation type="submission" date="2018-11" db="EMBL/GenBank/DDBJ databases">
        <authorList>
            <consortium name="Pathogen Informatics"/>
        </authorList>
    </citation>
    <scope>NUCLEOTIDE SEQUENCE</scope>
</reference>
<organism evidence="2 3">
    <name type="scientific">Protopolystoma xenopodis</name>
    <dbReference type="NCBI Taxonomy" id="117903"/>
    <lineage>
        <taxon>Eukaryota</taxon>
        <taxon>Metazoa</taxon>
        <taxon>Spiralia</taxon>
        <taxon>Lophotrochozoa</taxon>
        <taxon>Platyhelminthes</taxon>
        <taxon>Monogenea</taxon>
        <taxon>Polyopisthocotylea</taxon>
        <taxon>Polystomatidea</taxon>
        <taxon>Polystomatidae</taxon>
        <taxon>Protopolystoma</taxon>
    </lineage>
</organism>
<proteinExistence type="predicted"/>
<dbReference type="AlphaFoldDB" id="A0A3S5CBW8"/>
<feature type="compositionally biased region" description="Basic residues" evidence="1">
    <location>
        <begin position="19"/>
        <end position="45"/>
    </location>
</feature>
<comment type="caution">
    <text evidence="2">The sequence shown here is derived from an EMBL/GenBank/DDBJ whole genome shotgun (WGS) entry which is preliminary data.</text>
</comment>
<evidence type="ECO:0000313" key="3">
    <source>
        <dbReference type="Proteomes" id="UP000784294"/>
    </source>
</evidence>
<gene>
    <name evidence="2" type="ORF">PXEA_LOCUS1826</name>
</gene>
<evidence type="ECO:0000256" key="1">
    <source>
        <dbReference type="SAM" id="MobiDB-lite"/>
    </source>
</evidence>
<accession>A0A3S5CBW8</accession>
<evidence type="ECO:0000313" key="2">
    <source>
        <dbReference type="EMBL" id="VEL08386.1"/>
    </source>
</evidence>